<feature type="domain" description="Aspartokinase ACT" evidence="16">
    <location>
        <begin position="340"/>
        <end position="398"/>
    </location>
</feature>
<comment type="pathway">
    <text evidence="1 14">Amino-acid biosynthesis; L-lysine biosynthesis via DAP pathway; (S)-tetrahydrodipicolinate from L-aspartate: step 1/4.</text>
</comment>
<evidence type="ECO:0000256" key="12">
    <source>
        <dbReference type="PIRSR" id="PIRSR000726-1"/>
    </source>
</evidence>
<organism evidence="17 18">
    <name type="scientific">Nannocystis pusilla</name>
    <dbReference type="NCBI Taxonomy" id="889268"/>
    <lineage>
        <taxon>Bacteria</taxon>
        <taxon>Pseudomonadati</taxon>
        <taxon>Myxococcota</taxon>
        <taxon>Polyangia</taxon>
        <taxon>Nannocystales</taxon>
        <taxon>Nannocystaceae</taxon>
        <taxon>Nannocystis</taxon>
    </lineage>
</organism>
<dbReference type="InterPro" id="IPR001341">
    <property type="entry name" value="Asp_kinase"/>
</dbReference>
<keyword evidence="5 14" id="KW-0028">Amino-acid biosynthesis</keyword>
<dbReference type="InterPro" id="IPR045865">
    <property type="entry name" value="ACT-like_dom_sf"/>
</dbReference>
<dbReference type="PIRSF" id="PIRSF000726">
    <property type="entry name" value="Asp_kin"/>
    <property type="match status" value="1"/>
</dbReference>
<keyword evidence="7 12" id="KW-0547">Nucleotide-binding</keyword>
<evidence type="ECO:0000256" key="11">
    <source>
        <dbReference type="ARBA" id="ARBA00047872"/>
    </source>
</evidence>
<dbReference type="CDD" id="cd04892">
    <property type="entry name" value="ACT_AK-like_2"/>
    <property type="match status" value="1"/>
</dbReference>
<keyword evidence="10" id="KW-0457">Lysine biosynthesis</keyword>
<accession>A0A9X3J0Y4</accession>
<evidence type="ECO:0000256" key="2">
    <source>
        <dbReference type="ARBA" id="ARBA00004986"/>
    </source>
</evidence>
<gene>
    <name evidence="17" type="ORF">OV079_36975</name>
</gene>
<comment type="similarity">
    <text evidence="4 13">Belongs to the aspartokinase family.</text>
</comment>
<dbReference type="NCBIfam" id="TIGR00657">
    <property type="entry name" value="asp_kinases"/>
    <property type="match status" value="1"/>
</dbReference>
<dbReference type="Proteomes" id="UP001150924">
    <property type="component" value="Unassembled WGS sequence"/>
</dbReference>
<dbReference type="GO" id="GO:0009089">
    <property type="term" value="P:lysine biosynthetic process via diaminopimelate"/>
    <property type="evidence" value="ECO:0007669"/>
    <property type="project" value="InterPro"/>
</dbReference>
<evidence type="ECO:0000256" key="5">
    <source>
        <dbReference type="ARBA" id="ARBA00022605"/>
    </source>
</evidence>
<feature type="binding site" evidence="12">
    <location>
        <begin position="10"/>
        <end position="13"/>
    </location>
    <ligand>
        <name>ATP</name>
        <dbReference type="ChEBI" id="CHEBI:30616"/>
    </ligand>
</feature>
<dbReference type="InterPro" id="IPR036393">
    <property type="entry name" value="AceGlu_kinase-like_sf"/>
</dbReference>
<dbReference type="PROSITE" id="PS00324">
    <property type="entry name" value="ASPARTOKINASE"/>
    <property type="match status" value="1"/>
</dbReference>
<evidence type="ECO:0000256" key="6">
    <source>
        <dbReference type="ARBA" id="ARBA00022679"/>
    </source>
</evidence>
<dbReference type="PANTHER" id="PTHR21499">
    <property type="entry name" value="ASPARTATE KINASE"/>
    <property type="match status" value="1"/>
</dbReference>
<evidence type="ECO:0000256" key="8">
    <source>
        <dbReference type="ARBA" id="ARBA00022777"/>
    </source>
</evidence>
<dbReference type="Gene3D" id="3.30.2130.10">
    <property type="entry name" value="VC0802-like"/>
    <property type="match status" value="1"/>
</dbReference>
<keyword evidence="8 13" id="KW-0418">Kinase</keyword>
<dbReference type="InterPro" id="IPR018042">
    <property type="entry name" value="Aspartate_kinase_CS"/>
</dbReference>
<evidence type="ECO:0000259" key="16">
    <source>
        <dbReference type="Pfam" id="PF22468"/>
    </source>
</evidence>
<evidence type="ECO:0000313" key="18">
    <source>
        <dbReference type="Proteomes" id="UP001150924"/>
    </source>
</evidence>
<keyword evidence="18" id="KW-1185">Reference proteome</keyword>
<evidence type="ECO:0000256" key="7">
    <source>
        <dbReference type="ARBA" id="ARBA00022741"/>
    </source>
</evidence>
<evidence type="ECO:0000313" key="17">
    <source>
        <dbReference type="EMBL" id="MCY1011066.1"/>
    </source>
</evidence>
<evidence type="ECO:0000256" key="9">
    <source>
        <dbReference type="ARBA" id="ARBA00022840"/>
    </source>
</evidence>
<evidence type="ECO:0000256" key="4">
    <source>
        <dbReference type="ARBA" id="ARBA00010122"/>
    </source>
</evidence>
<dbReference type="EC" id="2.7.2.4" evidence="13"/>
<evidence type="ECO:0000256" key="14">
    <source>
        <dbReference type="RuleBase" id="RU004249"/>
    </source>
</evidence>
<sequence>MTSPAPVVMKFGGSSVADLERIRHCARRVVDRAAEQPVVVVVSAMGQTTNELLAMARALIDPPPARELDMLLSTGERGSMTLLALAITALGRQAISLTGSQCGIITDHQHGRARIVEVRPFRVLDELAAGNIVIIGGFQGVSYKRDVTTLGRGGSDTTAVALAAAIDADCEIYSDVDGVYSADPREVEDAERLGSLSYGEMQALARAGAKVLHSQAVQLAEERGIAIYARHSRPDVTGETIIRKNPPTRPGVRAVASDASIVAIHLSLSAGSSGHVPEVIRKLAPLGLRHLRIGPHGASGFLSQAQRTDSSEALARLGAFARSLGRDLAGIECVERFALVSCVGSGLEENPEVMTRAYESLHALEIGVREVYTDSHSLAFLVAREQRARAVRALHATFIPRRPKPC</sequence>
<dbReference type="CDD" id="cd04261">
    <property type="entry name" value="AAK_AKii-LysC-BS"/>
    <property type="match status" value="1"/>
</dbReference>
<dbReference type="GO" id="GO:0009090">
    <property type="term" value="P:homoserine biosynthetic process"/>
    <property type="evidence" value="ECO:0007669"/>
    <property type="project" value="TreeGrafter"/>
</dbReference>
<evidence type="ECO:0000256" key="13">
    <source>
        <dbReference type="RuleBase" id="RU003448"/>
    </source>
</evidence>
<dbReference type="Gene3D" id="3.40.1160.10">
    <property type="entry name" value="Acetylglutamate kinase-like"/>
    <property type="match status" value="1"/>
</dbReference>
<evidence type="ECO:0000256" key="1">
    <source>
        <dbReference type="ARBA" id="ARBA00004766"/>
    </source>
</evidence>
<dbReference type="PANTHER" id="PTHR21499:SF3">
    <property type="entry name" value="ASPARTOKINASE"/>
    <property type="match status" value="1"/>
</dbReference>
<dbReference type="SUPFAM" id="SSF53633">
    <property type="entry name" value="Carbamate kinase-like"/>
    <property type="match status" value="1"/>
</dbReference>
<comment type="caution">
    <text evidence="17">The sequence shown here is derived from an EMBL/GenBank/DDBJ whole genome shotgun (WGS) entry which is preliminary data.</text>
</comment>
<feature type="binding site" evidence="12">
    <location>
        <position position="76"/>
    </location>
    <ligand>
        <name>substrate</name>
    </ligand>
</feature>
<dbReference type="GO" id="GO:0005524">
    <property type="term" value="F:ATP binding"/>
    <property type="evidence" value="ECO:0007669"/>
    <property type="project" value="UniProtKB-KW"/>
</dbReference>
<feature type="domain" description="Aspartate/glutamate/uridylate kinase" evidence="15">
    <location>
        <begin position="7"/>
        <end position="228"/>
    </location>
</feature>
<dbReference type="GO" id="GO:0004072">
    <property type="term" value="F:aspartate kinase activity"/>
    <property type="evidence" value="ECO:0007669"/>
    <property type="project" value="UniProtKB-EC"/>
</dbReference>
<dbReference type="AlphaFoldDB" id="A0A9X3J0Y4"/>
<dbReference type="EMBL" id="JAPNKE010000002">
    <property type="protein sequence ID" value="MCY1011066.1"/>
    <property type="molecule type" value="Genomic_DNA"/>
</dbReference>
<reference evidence="17" key="1">
    <citation type="submission" date="2022-11" db="EMBL/GenBank/DDBJ databases">
        <title>Minimal conservation of predation-associated metabolite biosynthetic gene clusters underscores biosynthetic potential of Myxococcota including descriptions for ten novel species: Archangium lansinium sp. nov., Myxococcus landrumus sp. nov., Nannocystis bai.</title>
        <authorList>
            <person name="Ahearne A."/>
            <person name="Stevens C."/>
            <person name="Phillips K."/>
        </authorList>
    </citation>
    <scope>NUCLEOTIDE SEQUENCE</scope>
    <source>
        <strain evidence="17">Na p29</strain>
    </source>
</reference>
<keyword evidence="6 13" id="KW-0808">Transferase</keyword>
<evidence type="ECO:0000256" key="10">
    <source>
        <dbReference type="ARBA" id="ARBA00023154"/>
    </source>
</evidence>
<comment type="pathway">
    <text evidence="3 14">Amino-acid biosynthesis; L-threonine biosynthesis; L-threonine from L-aspartate: step 1/5.</text>
</comment>
<feature type="binding site" evidence="12">
    <location>
        <begin position="210"/>
        <end position="211"/>
    </location>
    <ligand>
        <name>ATP</name>
        <dbReference type="ChEBI" id="CHEBI:30616"/>
    </ligand>
</feature>
<comment type="catalytic activity">
    <reaction evidence="11 13">
        <text>L-aspartate + ATP = 4-phospho-L-aspartate + ADP</text>
        <dbReference type="Rhea" id="RHEA:23776"/>
        <dbReference type="ChEBI" id="CHEBI:29991"/>
        <dbReference type="ChEBI" id="CHEBI:30616"/>
        <dbReference type="ChEBI" id="CHEBI:57535"/>
        <dbReference type="ChEBI" id="CHEBI:456216"/>
        <dbReference type="EC" id="2.7.2.4"/>
    </reaction>
</comment>
<dbReference type="InterPro" id="IPR001048">
    <property type="entry name" value="Asp/Glu/Uridylate_kinase"/>
</dbReference>
<evidence type="ECO:0000256" key="3">
    <source>
        <dbReference type="ARBA" id="ARBA00005139"/>
    </source>
</evidence>
<dbReference type="RefSeq" id="WP_267774281.1">
    <property type="nucleotide sequence ID" value="NZ_JAPNKE010000002.1"/>
</dbReference>
<dbReference type="Pfam" id="PF22468">
    <property type="entry name" value="ACT_9"/>
    <property type="match status" value="1"/>
</dbReference>
<dbReference type="InterPro" id="IPR005260">
    <property type="entry name" value="Asp_kin_monofn"/>
</dbReference>
<dbReference type="InterPro" id="IPR054352">
    <property type="entry name" value="ACT_Aspartokinase"/>
</dbReference>
<dbReference type="SUPFAM" id="SSF55021">
    <property type="entry name" value="ACT-like"/>
    <property type="match status" value="1"/>
</dbReference>
<dbReference type="InterPro" id="IPR041740">
    <property type="entry name" value="AKii-LysC-BS"/>
</dbReference>
<dbReference type="GO" id="GO:0005829">
    <property type="term" value="C:cytosol"/>
    <property type="evidence" value="ECO:0007669"/>
    <property type="project" value="TreeGrafter"/>
</dbReference>
<feature type="binding site" evidence="12">
    <location>
        <position position="49"/>
    </location>
    <ligand>
        <name>substrate</name>
    </ligand>
</feature>
<keyword evidence="9 12" id="KW-0067">ATP-binding</keyword>
<dbReference type="Pfam" id="PF00696">
    <property type="entry name" value="AA_kinase"/>
    <property type="match status" value="1"/>
</dbReference>
<protein>
    <recommendedName>
        <fullName evidence="13">Aspartokinase</fullName>
        <ecNumber evidence="13">2.7.2.4</ecNumber>
    </recommendedName>
</protein>
<proteinExistence type="inferred from homology"/>
<feature type="binding site" evidence="12">
    <location>
        <position position="180"/>
    </location>
    <ligand>
        <name>ATP</name>
        <dbReference type="ChEBI" id="CHEBI:30616"/>
    </ligand>
</feature>
<feature type="binding site" evidence="12">
    <location>
        <position position="185"/>
    </location>
    <ligand>
        <name>ATP</name>
        <dbReference type="ChEBI" id="CHEBI:30616"/>
    </ligand>
</feature>
<name>A0A9X3J0Y4_9BACT</name>
<comment type="pathway">
    <text evidence="2 14">Amino-acid biosynthesis; L-methionine biosynthesis via de novo pathway; L-homoserine from L-aspartate: step 1/3.</text>
</comment>
<evidence type="ECO:0000259" key="15">
    <source>
        <dbReference type="Pfam" id="PF00696"/>
    </source>
</evidence>